<protein>
    <submittedName>
        <fullName evidence="1">Uncharacterized protein</fullName>
    </submittedName>
</protein>
<sequence length="205" mass="22966">MTSEIPSSVTILAAAIGAGVALLGHGLSFGRDWFSQRLKDGQQRTFVALRIAAELDDFAINCALAASDHGEPQMEQHGQEEYRSRYKTPTFTLDYSAYDWRLLPKDLLMRVLEMPHLTKQAHANLDGVSEFLAHPPYYEEFFQTRSLNFGRLGLRALQIAKDLRHRVGAVPDMPSLDPESDYDVHAELNWAVKKALEAKPADLGL</sequence>
<proteinExistence type="predicted"/>
<keyword evidence="2" id="KW-1185">Reference proteome</keyword>
<dbReference type="EMBL" id="CP053084">
    <property type="protein sequence ID" value="QJR28203.1"/>
    <property type="molecule type" value="Genomic_DNA"/>
</dbReference>
<evidence type="ECO:0000313" key="2">
    <source>
        <dbReference type="Proteomes" id="UP000501130"/>
    </source>
</evidence>
<accession>A0ABX6N1U5</accession>
<organism evidence="1 2">
    <name type="scientific">Limnobacter profundi</name>
    <dbReference type="NCBI Taxonomy" id="2732163"/>
    <lineage>
        <taxon>Bacteria</taxon>
        <taxon>Pseudomonadati</taxon>
        <taxon>Pseudomonadota</taxon>
        <taxon>Betaproteobacteria</taxon>
        <taxon>Burkholderiales</taxon>
        <taxon>Burkholderiaceae</taxon>
        <taxon>Limnobacter</taxon>
    </lineage>
</organism>
<name>A0ABX6N1U5_9BURK</name>
<dbReference type="Proteomes" id="UP000501130">
    <property type="component" value="Chromosome"/>
</dbReference>
<reference evidence="1 2" key="1">
    <citation type="submission" date="2020-05" db="EMBL/GenBank/DDBJ databases">
        <title>Compete genome of Limnobacter sp. SAORIC-580.</title>
        <authorList>
            <person name="Song J."/>
            <person name="Cho J.-C."/>
        </authorList>
    </citation>
    <scope>NUCLEOTIDE SEQUENCE [LARGE SCALE GENOMIC DNA]</scope>
    <source>
        <strain evidence="1 2">SAORIC-580</strain>
    </source>
</reference>
<dbReference type="RefSeq" id="WP_171096841.1">
    <property type="nucleotide sequence ID" value="NZ_CP053084.1"/>
</dbReference>
<evidence type="ECO:0000313" key="1">
    <source>
        <dbReference type="EMBL" id="QJR28203.1"/>
    </source>
</evidence>
<gene>
    <name evidence="1" type="ORF">HKT17_00020</name>
</gene>